<dbReference type="Gene3D" id="1.25.40.10">
    <property type="entry name" value="Tetratricopeptide repeat domain"/>
    <property type="match status" value="1"/>
</dbReference>
<evidence type="ECO:0000256" key="1">
    <source>
        <dbReference type="SAM" id="MobiDB-lite"/>
    </source>
</evidence>
<organism evidence="2 3">
    <name type="scientific">Actinoalloteichus fjordicus</name>
    <dbReference type="NCBI Taxonomy" id="1612552"/>
    <lineage>
        <taxon>Bacteria</taxon>
        <taxon>Bacillati</taxon>
        <taxon>Actinomycetota</taxon>
        <taxon>Actinomycetes</taxon>
        <taxon>Pseudonocardiales</taxon>
        <taxon>Pseudonocardiaceae</taxon>
        <taxon>Actinoalloteichus</taxon>
    </lineage>
</organism>
<dbReference type="KEGG" id="acad:UA74_21565"/>
<accession>A0AAC9LE80</accession>
<feature type="region of interest" description="Disordered" evidence="1">
    <location>
        <begin position="193"/>
        <end position="401"/>
    </location>
</feature>
<feature type="compositionally biased region" description="Basic and acidic residues" evidence="1">
    <location>
        <begin position="337"/>
        <end position="355"/>
    </location>
</feature>
<dbReference type="AlphaFoldDB" id="A0AAC9LE80"/>
<dbReference type="InterPro" id="IPR011990">
    <property type="entry name" value="TPR-like_helical_dom_sf"/>
</dbReference>
<evidence type="ECO:0000313" key="2">
    <source>
        <dbReference type="EMBL" id="APU16338.1"/>
    </source>
</evidence>
<dbReference type="RefSeq" id="WP_075741886.1">
    <property type="nucleotide sequence ID" value="NZ_CP016076.1"/>
</dbReference>
<feature type="compositionally biased region" description="Polar residues" evidence="1">
    <location>
        <begin position="290"/>
        <end position="304"/>
    </location>
</feature>
<protein>
    <submittedName>
        <fullName evidence="2">Uncharacterized protein</fullName>
    </submittedName>
</protein>
<dbReference type="Proteomes" id="UP000185511">
    <property type="component" value="Chromosome"/>
</dbReference>
<reference evidence="3" key="1">
    <citation type="submission" date="2016-06" db="EMBL/GenBank/DDBJ databases">
        <title>Complete genome sequence of Actinoalloteichus fjordicus DSM 46855 (=ADI127-17), type strain of the new species Actinoalloteichus fjordicus.</title>
        <authorList>
            <person name="Ruckert C."/>
            <person name="Nouioui I."/>
            <person name="Willmese J."/>
            <person name="van Wezel G."/>
            <person name="Klenk H.-P."/>
            <person name="Kalinowski J."/>
            <person name="Zotchev S.B."/>
        </authorList>
    </citation>
    <scope>NUCLEOTIDE SEQUENCE [LARGE SCALE GENOMIC DNA]</scope>
    <source>
        <strain evidence="3">ADI127-7</strain>
    </source>
</reference>
<keyword evidence="3" id="KW-1185">Reference proteome</keyword>
<feature type="compositionally biased region" description="Low complexity" evidence="1">
    <location>
        <begin position="367"/>
        <end position="401"/>
    </location>
</feature>
<feature type="compositionally biased region" description="Basic and acidic residues" evidence="1">
    <location>
        <begin position="239"/>
        <end position="250"/>
    </location>
</feature>
<name>A0AAC9LE80_9PSEU</name>
<dbReference type="EMBL" id="CP016076">
    <property type="protein sequence ID" value="APU16338.1"/>
    <property type="molecule type" value="Genomic_DNA"/>
</dbReference>
<evidence type="ECO:0000313" key="3">
    <source>
        <dbReference type="Proteomes" id="UP000185511"/>
    </source>
</evidence>
<gene>
    <name evidence="2" type="ORF">UA74_21565</name>
</gene>
<feature type="compositionally biased region" description="Low complexity" evidence="1">
    <location>
        <begin position="305"/>
        <end position="316"/>
    </location>
</feature>
<sequence length="401" mass="41684">MTDLDPGARRALGSLSLSLAELVGKHLVAAGKLVDDDPAAALAHARFARSKAGRIGLVREAAGVTAYHAEQWAEALTELRAARRMSGGPGMIAVMADCERALGRPERALDLLRSPEASQLPPAEAIELRIVAAGARRDLGELDAAVVALQGPDLDLKRRQPWSARLFYAYADNLAAAGRGDDAVRWFLNAAEADDEDETDASERASDLADELAGRTPPQRYLPVEEPASSRAESADVADADRSATDRDDTSTTAARVSEPAERASADGADGTTARPTRNRPVLEDPPESESATATEWAPVTTQGSDPRPASAADAEPAAEEPSDPEPSSTESPADESSEKTESPDDAESPERAEAAESDTPDEQGKTGETAAAATAAEESPGAAADDATGTADQTGTAGDR</sequence>
<proteinExistence type="predicted"/>